<evidence type="ECO:0000256" key="2">
    <source>
        <dbReference type="ARBA" id="ARBA00022723"/>
    </source>
</evidence>
<keyword evidence="6" id="KW-0732">Signal</keyword>
<sequence>MDGSSMARRRRECKGAVVVLVLLLLLSVLIRSEGGSFLSSPFSEFDWVVLCLIDSLQKWWCLIDSLQKVVLRVELNNERIKHKAMKTVSDLHGIQSVSVDLKEKKMVISGNIDPVCAVLKLRKCCHTEIVLVEAAKEEKKEKEKEAEKVAVKVYEPYPLSYQMIPPQYSHGYYVKGYEENPCGCVIC</sequence>
<evidence type="ECO:0000259" key="7">
    <source>
        <dbReference type="PROSITE" id="PS50846"/>
    </source>
</evidence>
<organism evidence="8 9">
    <name type="scientific">Phaseolus angularis</name>
    <name type="common">Azuki bean</name>
    <name type="synonym">Vigna angularis</name>
    <dbReference type="NCBI Taxonomy" id="3914"/>
    <lineage>
        <taxon>Eukaryota</taxon>
        <taxon>Viridiplantae</taxon>
        <taxon>Streptophyta</taxon>
        <taxon>Embryophyta</taxon>
        <taxon>Tracheophyta</taxon>
        <taxon>Spermatophyta</taxon>
        <taxon>Magnoliopsida</taxon>
        <taxon>eudicotyledons</taxon>
        <taxon>Gunneridae</taxon>
        <taxon>Pentapetalae</taxon>
        <taxon>rosids</taxon>
        <taxon>fabids</taxon>
        <taxon>Fabales</taxon>
        <taxon>Fabaceae</taxon>
        <taxon>Papilionoideae</taxon>
        <taxon>50 kb inversion clade</taxon>
        <taxon>NPAAA clade</taxon>
        <taxon>indigoferoid/millettioid clade</taxon>
        <taxon>Phaseoleae</taxon>
        <taxon>Vigna</taxon>
    </lineage>
</organism>
<dbReference type="PANTHER" id="PTHR45811:SF38">
    <property type="entry name" value="HEAVY METAL-ASSOCIATED DOMAIN PROTEIN"/>
    <property type="match status" value="1"/>
</dbReference>
<name>A0A0L9VJM2_PHAAN</name>
<dbReference type="Gene3D" id="3.30.70.100">
    <property type="match status" value="1"/>
</dbReference>
<evidence type="ECO:0000256" key="5">
    <source>
        <dbReference type="ARBA" id="ARBA00024045"/>
    </source>
</evidence>
<evidence type="ECO:0000313" key="8">
    <source>
        <dbReference type="EMBL" id="KOM55183.1"/>
    </source>
</evidence>
<feature type="domain" description="HMA" evidence="7">
    <location>
        <begin position="66"/>
        <end position="133"/>
    </location>
</feature>
<dbReference type="EMBL" id="CM003380">
    <property type="protein sequence ID" value="KOM55183.1"/>
    <property type="molecule type" value="Genomic_DNA"/>
</dbReference>
<feature type="chain" id="PRO_5005596748" description="HMA domain-containing protein" evidence="6">
    <location>
        <begin position="35"/>
        <end position="187"/>
    </location>
</feature>
<dbReference type="InterPro" id="IPR051863">
    <property type="entry name" value="HIPP"/>
</dbReference>
<dbReference type="Proteomes" id="UP000053144">
    <property type="component" value="Chromosome 10"/>
</dbReference>
<dbReference type="InterPro" id="IPR006121">
    <property type="entry name" value="HMA_dom"/>
</dbReference>
<dbReference type="STRING" id="3914.A0A0L9VJM2"/>
<dbReference type="AlphaFoldDB" id="A0A0L9VJM2"/>
<dbReference type="PANTHER" id="PTHR45811">
    <property type="entry name" value="COPPER TRANSPORT PROTEIN FAMILY-RELATED"/>
    <property type="match status" value="1"/>
</dbReference>
<proteinExistence type="inferred from homology"/>
<dbReference type="GO" id="GO:0046872">
    <property type="term" value="F:metal ion binding"/>
    <property type="evidence" value="ECO:0007669"/>
    <property type="project" value="UniProtKB-KW"/>
</dbReference>
<dbReference type="PROSITE" id="PS50846">
    <property type="entry name" value="HMA_2"/>
    <property type="match status" value="1"/>
</dbReference>
<dbReference type="Gramene" id="KOM55183">
    <property type="protein sequence ID" value="KOM55183"/>
    <property type="gene ID" value="LR48_Vigan10g107500"/>
</dbReference>
<evidence type="ECO:0000313" key="9">
    <source>
        <dbReference type="Proteomes" id="UP000053144"/>
    </source>
</evidence>
<keyword evidence="1" id="KW-0488">Methylation</keyword>
<comment type="similarity">
    <text evidence="5">Belongs to the HIPP family.</text>
</comment>
<protein>
    <recommendedName>
        <fullName evidence="7">HMA domain-containing protein</fullName>
    </recommendedName>
</protein>
<keyword evidence="2" id="KW-0479">Metal-binding</keyword>
<reference evidence="9" key="1">
    <citation type="journal article" date="2015" name="Proc. Natl. Acad. Sci. U.S.A.">
        <title>Genome sequencing of adzuki bean (Vigna angularis) provides insight into high starch and low fat accumulation and domestication.</title>
        <authorList>
            <person name="Yang K."/>
            <person name="Tian Z."/>
            <person name="Chen C."/>
            <person name="Luo L."/>
            <person name="Zhao B."/>
            <person name="Wang Z."/>
            <person name="Yu L."/>
            <person name="Li Y."/>
            <person name="Sun Y."/>
            <person name="Li W."/>
            <person name="Chen Y."/>
            <person name="Li Y."/>
            <person name="Zhang Y."/>
            <person name="Ai D."/>
            <person name="Zhao J."/>
            <person name="Shang C."/>
            <person name="Ma Y."/>
            <person name="Wu B."/>
            <person name="Wang M."/>
            <person name="Gao L."/>
            <person name="Sun D."/>
            <person name="Zhang P."/>
            <person name="Guo F."/>
            <person name="Wang W."/>
            <person name="Li Y."/>
            <person name="Wang J."/>
            <person name="Varshney R.K."/>
            <person name="Wang J."/>
            <person name="Ling H.Q."/>
            <person name="Wan P."/>
        </authorList>
    </citation>
    <scope>NUCLEOTIDE SEQUENCE</scope>
    <source>
        <strain evidence="9">cv. Jingnong 6</strain>
    </source>
</reference>
<evidence type="ECO:0000256" key="1">
    <source>
        <dbReference type="ARBA" id="ARBA00022481"/>
    </source>
</evidence>
<evidence type="ECO:0000256" key="4">
    <source>
        <dbReference type="ARBA" id="ARBA00023289"/>
    </source>
</evidence>
<dbReference type="Pfam" id="PF00403">
    <property type="entry name" value="HMA"/>
    <property type="match status" value="1"/>
</dbReference>
<accession>A0A0L9VJM2</accession>
<keyword evidence="4" id="KW-0636">Prenylation</keyword>
<keyword evidence="3" id="KW-0449">Lipoprotein</keyword>
<feature type="signal peptide" evidence="6">
    <location>
        <begin position="1"/>
        <end position="34"/>
    </location>
</feature>
<evidence type="ECO:0000256" key="3">
    <source>
        <dbReference type="ARBA" id="ARBA00023288"/>
    </source>
</evidence>
<gene>
    <name evidence="8" type="ORF">LR48_Vigan10g107500</name>
</gene>
<evidence type="ECO:0000256" key="6">
    <source>
        <dbReference type="SAM" id="SignalP"/>
    </source>
</evidence>